<dbReference type="Proteomes" id="UP000554482">
    <property type="component" value="Unassembled WGS sequence"/>
</dbReference>
<dbReference type="EMBL" id="JABWDY010021297">
    <property type="protein sequence ID" value="KAF5192473.1"/>
    <property type="molecule type" value="Genomic_DNA"/>
</dbReference>
<reference evidence="1 2" key="1">
    <citation type="submission" date="2020-06" db="EMBL/GenBank/DDBJ databases">
        <title>Transcriptomic and genomic resources for Thalictrum thalictroides and T. hernandezii: Facilitating candidate gene discovery in an emerging model plant lineage.</title>
        <authorList>
            <person name="Arias T."/>
            <person name="Riano-Pachon D.M."/>
            <person name="Di Stilio V.S."/>
        </authorList>
    </citation>
    <scope>NUCLEOTIDE SEQUENCE [LARGE SCALE GENOMIC DNA]</scope>
    <source>
        <strain evidence="2">cv. WT478/WT964</strain>
        <tissue evidence="1">Leaves</tissue>
    </source>
</reference>
<comment type="caution">
    <text evidence="1">The sequence shown here is derived from an EMBL/GenBank/DDBJ whole genome shotgun (WGS) entry which is preliminary data.</text>
</comment>
<dbReference type="AlphaFoldDB" id="A0A7J6W604"/>
<evidence type="ECO:0000313" key="2">
    <source>
        <dbReference type="Proteomes" id="UP000554482"/>
    </source>
</evidence>
<gene>
    <name evidence="1" type="ORF">FRX31_017945</name>
</gene>
<name>A0A7J6W604_THATH</name>
<organism evidence="1 2">
    <name type="scientific">Thalictrum thalictroides</name>
    <name type="common">Rue-anemone</name>
    <name type="synonym">Anemone thalictroides</name>
    <dbReference type="NCBI Taxonomy" id="46969"/>
    <lineage>
        <taxon>Eukaryota</taxon>
        <taxon>Viridiplantae</taxon>
        <taxon>Streptophyta</taxon>
        <taxon>Embryophyta</taxon>
        <taxon>Tracheophyta</taxon>
        <taxon>Spermatophyta</taxon>
        <taxon>Magnoliopsida</taxon>
        <taxon>Ranunculales</taxon>
        <taxon>Ranunculaceae</taxon>
        <taxon>Thalictroideae</taxon>
        <taxon>Thalictrum</taxon>
    </lineage>
</organism>
<keyword evidence="2" id="KW-1185">Reference proteome</keyword>
<proteinExistence type="predicted"/>
<protein>
    <submittedName>
        <fullName evidence="1">Uncharacterized protein</fullName>
    </submittedName>
</protein>
<evidence type="ECO:0000313" key="1">
    <source>
        <dbReference type="EMBL" id="KAF5192473.1"/>
    </source>
</evidence>
<accession>A0A7J6W604</accession>
<sequence>MFDSNKWLSSRFAILDKGKEVENTVLNSTFWKKVEYVRKSVDPVLQVLLKMDSDDTITGVHLYMAGLATHFLSPSYRYRPDFVEITDFRLVKADFKTELAVSIRRELDPEEHYIDENEIGNPDVRKGLVEILTLEDAALELHQATDDNIGFLEDLTGSLITSSNLTQK</sequence>